<dbReference type="Pfam" id="PF01757">
    <property type="entry name" value="Acyl_transf_3"/>
    <property type="match status" value="1"/>
</dbReference>
<dbReference type="GO" id="GO:0000271">
    <property type="term" value="P:polysaccharide biosynthetic process"/>
    <property type="evidence" value="ECO:0007669"/>
    <property type="project" value="TreeGrafter"/>
</dbReference>
<dbReference type="PANTHER" id="PTHR23028">
    <property type="entry name" value="ACETYLTRANSFERASE"/>
    <property type="match status" value="1"/>
</dbReference>
<feature type="transmembrane region" description="Helical" evidence="1">
    <location>
        <begin position="48"/>
        <end position="65"/>
    </location>
</feature>
<keyword evidence="3" id="KW-0378">Hydrolase</keyword>
<keyword evidence="4" id="KW-1185">Reference proteome</keyword>
<keyword evidence="1" id="KW-1133">Transmembrane helix</keyword>
<feature type="transmembrane region" description="Helical" evidence="1">
    <location>
        <begin position="12"/>
        <end position="28"/>
    </location>
</feature>
<dbReference type="GO" id="GO:0016787">
    <property type="term" value="F:hydrolase activity"/>
    <property type="evidence" value="ECO:0007669"/>
    <property type="project" value="UniProtKB-KW"/>
</dbReference>
<evidence type="ECO:0000313" key="3">
    <source>
        <dbReference type="EMBL" id="SDR93289.1"/>
    </source>
</evidence>
<name>A0A1H1N547_9BRAD</name>
<dbReference type="EMBL" id="LT629750">
    <property type="protein sequence ID" value="SDR93289.1"/>
    <property type="molecule type" value="Genomic_DNA"/>
</dbReference>
<reference evidence="4" key="1">
    <citation type="submission" date="2016-10" db="EMBL/GenBank/DDBJ databases">
        <authorList>
            <person name="Varghese N."/>
            <person name="Submissions S."/>
        </authorList>
    </citation>
    <scope>NUCLEOTIDE SEQUENCE [LARGE SCALE GENOMIC DNA]</scope>
    <source>
        <strain evidence="4">GAS369</strain>
    </source>
</reference>
<protein>
    <submittedName>
        <fullName evidence="3">Peptidoglycan/LPS O-acetylase OafA/YrhL, contains acyltransferase and SGNH-hydrolase domains</fullName>
    </submittedName>
</protein>
<feature type="domain" description="Acyltransferase 3" evidence="2">
    <location>
        <begin position="7"/>
        <end position="333"/>
    </location>
</feature>
<dbReference type="PANTHER" id="PTHR23028:SF53">
    <property type="entry name" value="ACYL_TRANSF_3 DOMAIN-CONTAINING PROTEIN"/>
    <property type="match status" value="1"/>
</dbReference>
<keyword evidence="3" id="KW-0012">Acyltransferase</keyword>
<sequence>MGQVVFKGIEGLRAWLAWTVVFAHLVEVSGLETLIPKAKIFDEAGDDAVLVFIIISGFVITHLIVEKKESFPTFITRRFLRIYPAYLLALLLAIATSTMLYQAILASATTPDWVIRHFMLEQDQFNNNFAAHLLAHISLLHGAVPNNILPDSQYMFLGPAWSLSLEWQFYLIAPVWVWAIQRKPLLVVAITLVAAIAYKLFLSKVFSNPSFLPGAGLWFLLGIATRLAMPMAPRLEKYPFAIVLGFCGLAVLDKRLAVLSIWIAMVAYFLQPKMWAIVDSRFARAAGMRSYAVYIIHAPIMVIALFISWQYRLSGFASVLAVGAMAFVGTVVASEFIHRWIELPAIELGKAIGRQRPVLRSRPLTVE</sequence>
<proteinExistence type="predicted"/>
<evidence type="ECO:0000256" key="1">
    <source>
        <dbReference type="SAM" id="Phobius"/>
    </source>
</evidence>
<dbReference type="GO" id="GO:0016747">
    <property type="term" value="F:acyltransferase activity, transferring groups other than amino-acyl groups"/>
    <property type="evidence" value="ECO:0007669"/>
    <property type="project" value="InterPro"/>
</dbReference>
<dbReference type="GO" id="GO:0016020">
    <property type="term" value="C:membrane"/>
    <property type="evidence" value="ECO:0007669"/>
    <property type="project" value="TreeGrafter"/>
</dbReference>
<dbReference type="InterPro" id="IPR050879">
    <property type="entry name" value="Acyltransferase_3"/>
</dbReference>
<feature type="transmembrane region" description="Helical" evidence="1">
    <location>
        <begin position="291"/>
        <end position="309"/>
    </location>
</feature>
<feature type="transmembrane region" description="Helical" evidence="1">
    <location>
        <begin position="211"/>
        <end position="229"/>
    </location>
</feature>
<feature type="transmembrane region" description="Helical" evidence="1">
    <location>
        <begin position="86"/>
        <end position="109"/>
    </location>
</feature>
<feature type="transmembrane region" description="Helical" evidence="1">
    <location>
        <begin position="156"/>
        <end position="179"/>
    </location>
</feature>
<evidence type="ECO:0000259" key="2">
    <source>
        <dbReference type="Pfam" id="PF01757"/>
    </source>
</evidence>
<dbReference type="InterPro" id="IPR002656">
    <property type="entry name" value="Acyl_transf_3_dom"/>
</dbReference>
<evidence type="ECO:0000313" key="4">
    <source>
        <dbReference type="Proteomes" id="UP000243904"/>
    </source>
</evidence>
<organism evidence="3 4">
    <name type="scientific">Bradyrhizobium canariense</name>
    <dbReference type="NCBI Taxonomy" id="255045"/>
    <lineage>
        <taxon>Bacteria</taxon>
        <taxon>Pseudomonadati</taxon>
        <taxon>Pseudomonadota</taxon>
        <taxon>Alphaproteobacteria</taxon>
        <taxon>Hyphomicrobiales</taxon>
        <taxon>Nitrobacteraceae</taxon>
        <taxon>Bradyrhizobium</taxon>
    </lineage>
</organism>
<keyword evidence="1" id="KW-0812">Transmembrane</keyword>
<dbReference type="Proteomes" id="UP000243904">
    <property type="component" value="Chromosome I"/>
</dbReference>
<feature type="transmembrane region" description="Helical" evidence="1">
    <location>
        <begin position="241"/>
        <end position="270"/>
    </location>
</feature>
<keyword evidence="1" id="KW-0472">Membrane</keyword>
<feature type="transmembrane region" description="Helical" evidence="1">
    <location>
        <begin position="185"/>
        <end position="202"/>
    </location>
</feature>
<accession>A0A1H1N547</accession>
<dbReference type="AlphaFoldDB" id="A0A1H1N547"/>
<keyword evidence="3" id="KW-0808">Transferase</keyword>
<gene>
    <name evidence="3" type="ORF">SAMN05444158_0459</name>
</gene>
<feature type="transmembrane region" description="Helical" evidence="1">
    <location>
        <begin position="315"/>
        <end position="337"/>
    </location>
</feature>